<dbReference type="InterPro" id="IPR029030">
    <property type="entry name" value="Caspase-like_dom_sf"/>
</dbReference>
<reference evidence="2 3" key="1">
    <citation type="submission" date="2021-04" db="EMBL/GenBank/DDBJ databases">
        <authorList>
            <person name="Bliznina A."/>
        </authorList>
    </citation>
    <scope>NUCLEOTIDE SEQUENCE [LARGE SCALE GENOMIC DNA]</scope>
</reference>
<accession>A0ABN7SEH1</accession>
<dbReference type="Gene3D" id="3.40.50.1460">
    <property type="match status" value="1"/>
</dbReference>
<keyword evidence="3" id="KW-1185">Reference proteome</keyword>
<dbReference type="EMBL" id="OU015569">
    <property type="protein sequence ID" value="CAG5096524.1"/>
    <property type="molecule type" value="Genomic_DNA"/>
</dbReference>
<dbReference type="Proteomes" id="UP001158576">
    <property type="component" value="Chromosome XSR"/>
</dbReference>
<feature type="domain" description="Peptidase C14 caspase" evidence="1">
    <location>
        <begin position="36"/>
        <end position="118"/>
    </location>
</feature>
<proteinExistence type="predicted"/>
<name>A0ABN7SEH1_OIKDI</name>
<evidence type="ECO:0000259" key="1">
    <source>
        <dbReference type="Pfam" id="PF00656"/>
    </source>
</evidence>
<gene>
    <name evidence="2" type="ORF">OKIOD_LOCUS6217</name>
</gene>
<dbReference type="Pfam" id="PF00656">
    <property type="entry name" value="Peptidase_C14"/>
    <property type="match status" value="1"/>
</dbReference>
<evidence type="ECO:0000313" key="2">
    <source>
        <dbReference type="EMBL" id="CAG5096524.1"/>
    </source>
</evidence>
<organism evidence="2 3">
    <name type="scientific">Oikopleura dioica</name>
    <name type="common">Tunicate</name>
    <dbReference type="NCBI Taxonomy" id="34765"/>
    <lineage>
        <taxon>Eukaryota</taxon>
        <taxon>Metazoa</taxon>
        <taxon>Chordata</taxon>
        <taxon>Tunicata</taxon>
        <taxon>Appendicularia</taxon>
        <taxon>Copelata</taxon>
        <taxon>Oikopleuridae</taxon>
        <taxon>Oikopleura</taxon>
    </lineage>
</organism>
<protein>
    <submittedName>
        <fullName evidence="2">Oidioi.mRNA.OKI2018_I69.XSR.g14659.t1.cds</fullName>
    </submittedName>
</protein>
<dbReference type="InterPro" id="IPR011600">
    <property type="entry name" value="Pept_C14_caspase"/>
</dbReference>
<dbReference type="SUPFAM" id="SSF52129">
    <property type="entry name" value="Caspase-like"/>
    <property type="match status" value="1"/>
</dbReference>
<sequence length="125" mass="14457">MSSQRSDDEETLVNEPVDDKFFNVKGGKNSKKRIFCISVGEFDGLPDLKNHHTDRAKMFKTFSRLGYRPTQTTEDRITLNKGKDYMRRFVKKIDKKQIEDNEDLRAVIIYIKTHGSQGSGKLLQS</sequence>
<evidence type="ECO:0000313" key="3">
    <source>
        <dbReference type="Proteomes" id="UP001158576"/>
    </source>
</evidence>